<dbReference type="Gene3D" id="3.40.50.1580">
    <property type="entry name" value="Nucleoside phosphorylase domain"/>
    <property type="match status" value="1"/>
</dbReference>
<reference evidence="1 2" key="1">
    <citation type="journal article" date="2014" name="Genome Announc.">
        <title>Draft Genome Sequence of Fervidicella metallireducens Strain AeBT, an Iron-Reducing Thermoanaerobe from the Great Artesian Basin.</title>
        <authorList>
            <person name="Patel B.K."/>
        </authorList>
    </citation>
    <scope>NUCLEOTIDE SEQUENCE [LARGE SCALE GENOMIC DNA]</scope>
    <source>
        <strain evidence="1 2">AeB</strain>
    </source>
</reference>
<protein>
    <submittedName>
        <fullName evidence="1">Nucleoside phosphorylase</fullName>
    </submittedName>
</protein>
<dbReference type="SUPFAM" id="SSF53167">
    <property type="entry name" value="Purine and uridine phosphorylases"/>
    <property type="match status" value="1"/>
</dbReference>
<dbReference type="PANTHER" id="PTHR37822:SF2">
    <property type="entry name" value="SPORE PHOTOPRODUCT LYASE"/>
    <property type="match status" value="1"/>
</dbReference>
<name>A0A017RXN8_9CLOT</name>
<comment type="caution">
    <text evidence="1">The sequence shown here is derived from an EMBL/GenBank/DDBJ whole genome shotgun (WGS) entry which is preliminary data.</text>
</comment>
<proteinExistence type="predicted"/>
<keyword evidence="2" id="KW-1185">Reference proteome</keyword>
<dbReference type="AlphaFoldDB" id="A0A017RXN8"/>
<evidence type="ECO:0000313" key="2">
    <source>
        <dbReference type="Proteomes" id="UP000019681"/>
    </source>
</evidence>
<accession>A0A017RXN8</accession>
<dbReference type="STRING" id="1403537.Q428_02620"/>
<dbReference type="InterPro" id="IPR035994">
    <property type="entry name" value="Nucleoside_phosphorylase_sf"/>
</dbReference>
<gene>
    <name evidence="1" type="ORF">Q428_02620</name>
</gene>
<dbReference type="GO" id="GO:0042601">
    <property type="term" value="C:endospore-forming forespore"/>
    <property type="evidence" value="ECO:0007669"/>
    <property type="project" value="TreeGrafter"/>
</dbReference>
<dbReference type="GO" id="GO:0003913">
    <property type="term" value="F:DNA photolyase activity"/>
    <property type="evidence" value="ECO:0007669"/>
    <property type="project" value="TreeGrafter"/>
</dbReference>
<evidence type="ECO:0000313" key="1">
    <source>
        <dbReference type="EMBL" id="EYE89351.1"/>
    </source>
</evidence>
<dbReference type="GO" id="GO:1904047">
    <property type="term" value="F:S-adenosyl-L-methionine binding"/>
    <property type="evidence" value="ECO:0007669"/>
    <property type="project" value="TreeGrafter"/>
</dbReference>
<dbReference type="Proteomes" id="UP000019681">
    <property type="component" value="Unassembled WGS sequence"/>
</dbReference>
<dbReference type="RefSeq" id="WP_035378007.1">
    <property type="nucleotide sequence ID" value="NZ_AZQP01000005.1"/>
</dbReference>
<dbReference type="EMBL" id="AZQP01000005">
    <property type="protein sequence ID" value="EYE89351.1"/>
    <property type="molecule type" value="Genomic_DNA"/>
</dbReference>
<dbReference type="GO" id="GO:0009116">
    <property type="term" value="P:nucleoside metabolic process"/>
    <property type="evidence" value="ECO:0007669"/>
    <property type="project" value="InterPro"/>
</dbReference>
<dbReference type="PANTHER" id="PTHR37822">
    <property type="entry name" value="SPORE PHOTOPRODUCT LYASE-RELATED"/>
    <property type="match status" value="1"/>
</dbReference>
<dbReference type="InterPro" id="IPR049539">
    <property type="entry name" value="SPL"/>
</dbReference>
<dbReference type="GO" id="GO:0051539">
    <property type="term" value="F:4 iron, 4 sulfur cluster binding"/>
    <property type="evidence" value="ECO:0007669"/>
    <property type="project" value="TreeGrafter"/>
</dbReference>
<organism evidence="1 2">
    <name type="scientific">Fervidicella metallireducens AeB</name>
    <dbReference type="NCBI Taxonomy" id="1403537"/>
    <lineage>
        <taxon>Bacteria</taxon>
        <taxon>Bacillati</taxon>
        <taxon>Bacillota</taxon>
        <taxon>Clostridia</taxon>
        <taxon>Eubacteriales</taxon>
        <taxon>Clostridiaceae</taxon>
        <taxon>Fervidicella</taxon>
    </lineage>
</organism>
<sequence>MIYIATALYSEAQPFIDKLNLKKDNEITKFQVFKNKNYTLIITGVGKIPSAIAVTYLLSKSNIGKDDFFINIGLCGCRDKMVSIGSTFICNKIVDNDTGFSYFPDILFEHPFSEGSITTYSKVVKGCKSNELLADMEASALFQAAGVFFQPHQIMFFKIVSDYLTGEFIPNDIVYKYISNNADKIIEFVDRLNNKFKLNPLWTEEEKNILHKTSESLKLSVTMENELTQLLTYYKLKNGDIFNLLAPYLKVECKSKKEGKIYLEQIKQSIV</sequence>